<feature type="compositionally biased region" description="Polar residues" evidence="12">
    <location>
        <begin position="522"/>
        <end position="549"/>
    </location>
</feature>
<feature type="compositionally biased region" description="Polar residues" evidence="12">
    <location>
        <begin position="562"/>
        <end position="582"/>
    </location>
</feature>
<dbReference type="OrthoDB" id="2018507at2759"/>
<evidence type="ECO:0000256" key="3">
    <source>
        <dbReference type="ARBA" id="ARBA00022490"/>
    </source>
</evidence>
<dbReference type="PANTHER" id="PTHR22967">
    <property type="entry name" value="SERINE/THREONINE PROTEIN KINASE"/>
    <property type="match status" value="1"/>
</dbReference>
<comment type="catalytic activity">
    <reaction evidence="11">
        <text>L-seryl-[protein] + ATP = O-phospho-L-seryl-[protein] + ADP + H(+)</text>
        <dbReference type="Rhea" id="RHEA:17989"/>
        <dbReference type="Rhea" id="RHEA-COMP:9863"/>
        <dbReference type="Rhea" id="RHEA-COMP:11604"/>
        <dbReference type="ChEBI" id="CHEBI:15378"/>
        <dbReference type="ChEBI" id="CHEBI:29999"/>
        <dbReference type="ChEBI" id="CHEBI:30616"/>
        <dbReference type="ChEBI" id="CHEBI:83421"/>
        <dbReference type="ChEBI" id="CHEBI:456216"/>
        <dbReference type="EC" id="2.7.11.1"/>
    </reaction>
</comment>
<evidence type="ECO:0000256" key="2">
    <source>
        <dbReference type="ARBA" id="ARBA00012513"/>
    </source>
</evidence>
<keyword evidence="8 14" id="KW-0418">Kinase</keyword>
<evidence type="ECO:0000256" key="12">
    <source>
        <dbReference type="SAM" id="MobiDB-lite"/>
    </source>
</evidence>
<organism evidence="14 15">
    <name type="scientific">Protomyces lactucae-debilis</name>
    <dbReference type="NCBI Taxonomy" id="2754530"/>
    <lineage>
        <taxon>Eukaryota</taxon>
        <taxon>Fungi</taxon>
        <taxon>Dikarya</taxon>
        <taxon>Ascomycota</taxon>
        <taxon>Taphrinomycotina</taxon>
        <taxon>Taphrinomycetes</taxon>
        <taxon>Taphrinales</taxon>
        <taxon>Protomycetaceae</taxon>
        <taxon>Protomyces</taxon>
    </lineage>
</organism>
<evidence type="ECO:0000256" key="10">
    <source>
        <dbReference type="ARBA" id="ARBA00047899"/>
    </source>
</evidence>
<evidence type="ECO:0000256" key="4">
    <source>
        <dbReference type="ARBA" id="ARBA00022527"/>
    </source>
</evidence>
<proteinExistence type="predicted"/>
<dbReference type="GO" id="GO:0005737">
    <property type="term" value="C:cytoplasm"/>
    <property type="evidence" value="ECO:0007669"/>
    <property type="project" value="UniProtKB-SubCell"/>
</dbReference>
<dbReference type="SMART" id="SM00220">
    <property type="entry name" value="S_TKc"/>
    <property type="match status" value="1"/>
</dbReference>
<dbReference type="GO" id="GO:0000147">
    <property type="term" value="P:actin cortical patch assembly"/>
    <property type="evidence" value="ECO:0007669"/>
    <property type="project" value="TreeGrafter"/>
</dbReference>
<dbReference type="InterPro" id="IPR000719">
    <property type="entry name" value="Prot_kinase_dom"/>
</dbReference>
<dbReference type="SUPFAM" id="SSF56112">
    <property type="entry name" value="Protein kinase-like (PK-like)"/>
    <property type="match status" value="1"/>
</dbReference>
<sequence>MADSISKMPHLAPGTRIKVGQYSTKVVRYLSEGGFSHVYIAKLDIPIKGSDVAVLKRIIAPDKAALSAIRTEVETMKKLRGHRHIVMYYDSHATELKGGGFEVYVLMEYCAAGGLIDFMNTRLQTRLAEWEVLKIFSDTAEAVACMHYLRPPLLHRDLKIENVLISSPDCYKLCDFGSCSEVRPAATNSQERRLLEDDIQKNTTIQYRSPEMVDTTRRLPIDEKSDIWALGVLLYKLCYFTTPFESQGQMAILNAAYTFPPFPPYTDRTKRLIAVMLQENPKDRPNIYQLLAEVCAMRNTKVPIPDIYSRSVKAVSQVRSRPPSVGRDVAEPVLAFDDENTAKSAVVSEKEPMRRGRPVRQASSPELTASRGRSTATSGVDDIPMPAPAFEDDFTTKFPTLDELDAALVSTPRQVIQPQPRPSDQPTTVGDKRRDIPGVIQASSSTASRPAGWEVRVQQLAQKGEGSRQTTHSALDGPQRAGPVMVASPRHALQNGSQELRDLPRNTTQHLEAGFRPRPQVVNRSSQTSPKQRGQQTQTSPPKGTSTAPLSGKPRIADKPPTWQTFSGKESTATSHDVQSFATPAPVRARPLTIHVAPAAESRSSFAVPRPPSRPASAAESRASDVQPSESLESSTAAQIRRSASSGHGKHHKRPSLTQIGSFSGAAKTLVNGKFGEAFRKFESTGSKTKTQTAQSSEPLFVEEVDDLPDHITSHLRTTSARRSLSYGRAQATAGALHAASQQQENSNVDQSSYSVKEAMRRLKEKAAQPYEVKKTATGYGKYTDEPPTRSATVIPTTRVAARQQIAAQTPVEHQKHPARSAGGRGEDEDFEKRYPSLPFTV</sequence>
<feature type="region of interest" description="Disordered" evidence="12">
    <location>
        <begin position="342"/>
        <end position="393"/>
    </location>
</feature>
<comment type="subcellular location">
    <subcellularLocation>
        <location evidence="1">Cytoplasm</location>
    </subcellularLocation>
</comment>
<dbReference type="PANTHER" id="PTHR22967:SF57">
    <property type="entry name" value="AUXILIN, ISOFORM A-RELATED"/>
    <property type="match status" value="1"/>
</dbReference>
<dbReference type="Gene3D" id="1.10.510.10">
    <property type="entry name" value="Transferase(Phosphotransferase) domain 1"/>
    <property type="match status" value="1"/>
</dbReference>
<evidence type="ECO:0000256" key="5">
    <source>
        <dbReference type="ARBA" id="ARBA00022553"/>
    </source>
</evidence>
<dbReference type="Pfam" id="PF00069">
    <property type="entry name" value="Pkinase"/>
    <property type="match status" value="1"/>
</dbReference>
<evidence type="ECO:0000256" key="1">
    <source>
        <dbReference type="ARBA" id="ARBA00004496"/>
    </source>
</evidence>
<feature type="compositionally biased region" description="Polar residues" evidence="12">
    <location>
        <begin position="411"/>
        <end position="428"/>
    </location>
</feature>
<evidence type="ECO:0000313" key="15">
    <source>
        <dbReference type="Proteomes" id="UP000193685"/>
    </source>
</evidence>
<comment type="catalytic activity">
    <reaction evidence="10">
        <text>L-threonyl-[protein] + ATP = O-phospho-L-threonyl-[protein] + ADP + H(+)</text>
        <dbReference type="Rhea" id="RHEA:46608"/>
        <dbReference type="Rhea" id="RHEA-COMP:11060"/>
        <dbReference type="Rhea" id="RHEA-COMP:11605"/>
        <dbReference type="ChEBI" id="CHEBI:15378"/>
        <dbReference type="ChEBI" id="CHEBI:30013"/>
        <dbReference type="ChEBI" id="CHEBI:30616"/>
        <dbReference type="ChEBI" id="CHEBI:61977"/>
        <dbReference type="ChEBI" id="CHEBI:456216"/>
        <dbReference type="EC" id="2.7.11.1"/>
    </reaction>
</comment>
<dbReference type="OMA" id="MERANGH"/>
<dbReference type="InterPro" id="IPR011009">
    <property type="entry name" value="Kinase-like_dom_sf"/>
</dbReference>
<dbReference type="EMBL" id="MCFI01000010">
    <property type="protein sequence ID" value="ORY82148.1"/>
    <property type="molecule type" value="Genomic_DNA"/>
</dbReference>
<keyword evidence="7" id="KW-0547">Nucleotide-binding</keyword>
<dbReference type="GeneID" id="63786021"/>
<feature type="domain" description="Protein kinase" evidence="13">
    <location>
        <begin position="24"/>
        <end position="302"/>
    </location>
</feature>
<feature type="region of interest" description="Disordered" evidence="12">
    <location>
        <begin position="411"/>
        <end position="436"/>
    </location>
</feature>
<dbReference type="GO" id="GO:0005524">
    <property type="term" value="F:ATP binding"/>
    <property type="evidence" value="ECO:0007669"/>
    <property type="project" value="UniProtKB-KW"/>
</dbReference>
<dbReference type="EC" id="2.7.11.1" evidence="2"/>
<accession>A0A1Y2FDZ0</accession>
<dbReference type="InterPro" id="IPR008271">
    <property type="entry name" value="Ser/Thr_kinase_AS"/>
</dbReference>
<dbReference type="AlphaFoldDB" id="A0A1Y2FDZ0"/>
<evidence type="ECO:0000256" key="11">
    <source>
        <dbReference type="ARBA" id="ARBA00048679"/>
    </source>
</evidence>
<feature type="region of interest" description="Disordered" evidence="12">
    <location>
        <begin position="806"/>
        <end position="842"/>
    </location>
</feature>
<feature type="compositionally biased region" description="Polar residues" evidence="12">
    <location>
        <begin position="361"/>
        <end position="378"/>
    </location>
</feature>
<dbReference type="FunFam" id="1.10.510.10:FF:000441">
    <property type="entry name" value="Serine/threonine protein kinase"/>
    <property type="match status" value="1"/>
</dbReference>
<dbReference type="GO" id="GO:0007015">
    <property type="term" value="P:actin filament organization"/>
    <property type="evidence" value="ECO:0007669"/>
    <property type="project" value="TreeGrafter"/>
</dbReference>
<evidence type="ECO:0000256" key="8">
    <source>
        <dbReference type="ARBA" id="ARBA00022777"/>
    </source>
</evidence>
<keyword evidence="4" id="KW-0723">Serine/threonine-protein kinase</keyword>
<evidence type="ECO:0000259" key="13">
    <source>
        <dbReference type="PROSITE" id="PS50011"/>
    </source>
</evidence>
<keyword evidence="6" id="KW-0808">Transferase</keyword>
<keyword evidence="15" id="KW-1185">Reference proteome</keyword>
<keyword evidence="3" id="KW-0963">Cytoplasm</keyword>
<dbReference type="STRING" id="56484.A0A1Y2FDZ0"/>
<feature type="region of interest" description="Disordered" evidence="12">
    <location>
        <begin position="461"/>
        <end position="483"/>
    </location>
</feature>
<reference evidence="14 15" key="1">
    <citation type="submission" date="2016-07" db="EMBL/GenBank/DDBJ databases">
        <title>Pervasive Adenine N6-methylation of Active Genes in Fungi.</title>
        <authorList>
            <consortium name="DOE Joint Genome Institute"/>
            <person name="Mondo S.J."/>
            <person name="Dannebaum R.O."/>
            <person name="Kuo R.C."/>
            <person name="Labutti K."/>
            <person name="Haridas S."/>
            <person name="Kuo A."/>
            <person name="Salamov A."/>
            <person name="Ahrendt S.R."/>
            <person name="Lipzen A."/>
            <person name="Sullivan W."/>
            <person name="Andreopoulos W.B."/>
            <person name="Clum A."/>
            <person name="Lindquist E."/>
            <person name="Daum C."/>
            <person name="Ramamoorthy G.K."/>
            <person name="Gryganskyi A."/>
            <person name="Culley D."/>
            <person name="Magnuson J.K."/>
            <person name="James T.Y."/>
            <person name="O'Malley M.A."/>
            <person name="Stajich J.E."/>
            <person name="Spatafora J.W."/>
            <person name="Visel A."/>
            <person name="Grigoriev I.V."/>
        </authorList>
    </citation>
    <scope>NUCLEOTIDE SEQUENCE [LARGE SCALE GENOMIC DNA]</scope>
    <source>
        <strain evidence="14 15">12-1054</strain>
    </source>
</reference>
<dbReference type="PROSITE" id="PS50011">
    <property type="entry name" value="PROTEIN_KINASE_DOM"/>
    <property type="match status" value="1"/>
</dbReference>
<dbReference type="GO" id="GO:0004674">
    <property type="term" value="F:protein serine/threonine kinase activity"/>
    <property type="evidence" value="ECO:0007669"/>
    <property type="project" value="UniProtKB-KW"/>
</dbReference>
<comment type="caution">
    <text evidence="14">The sequence shown here is derived from an EMBL/GenBank/DDBJ whole genome shotgun (WGS) entry which is preliminary data.</text>
</comment>
<evidence type="ECO:0000256" key="6">
    <source>
        <dbReference type="ARBA" id="ARBA00022679"/>
    </source>
</evidence>
<evidence type="ECO:0000313" key="14">
    <source>
        <dbReference type="EMBL" id="ORY82148.1"/>
    </source>
</evidence>
<feature type="region of interest" description="Disordered" evidence="12">
    <location>
        <begin position="511"/>
        <end position="586"/>
    </location>
</feature>
<dbReference type="RefSeq" id="XP_040725282.1">
    <property type="nucleotide sequence ID" value="XM_040869422.1"/>
</dbReference>
<feature type="region of interest" description="Disordered" evidence="12">
    <location>
        <begin position="600"/>
        <end position="661"/>
    </location>
</feature>
<evidence type="ECO:0000256" key="9">
    <source>
        <dbReference type="ARBA" id="ARBA00022840"/>
    </source>
</evidence>
<dbReference type="Proteomes" id="UP000193685">
    <property type="component" value="Unassembled WGS sequence"/>
</dbReference>
<dbReference type="PROSITE" id="PS00108">
    <property type="entry name" value="PROTEIN_KINASE_ST"/>
    <property type="match status" value="1"/>
</dbReference>
<protein>
    <recommendedName>
        <fullName evidence="2">non-specific serine/threonine protein kinase</fullName>
        <ecNumber evidence="2">2.7.11.1</ecNumber>
    </recommendedName>
</protein>
<feature type="compositionally biased region" description="Polar residues" evidence="12">
    <location>
        <begin position="626"/>
        <end position="646"/>
    </location>
</feature>
<dbReference type="CDD" id="cd14037">
    <property type="entry name" value="STKc_NAK_like"/>
    <property type="match status" value="1"/>
</dbReference>
<keyword evidence="5" id="KW-0597">Phosphoprotein</keyword>
<name>A0A1Y2FDZ0_PROLT</name>
<keyword evidence="9" id="KW-0067">ATP-binding</keyword>
<evidence type="ECO:0000256" key="7">
    <source>
        <dbReference type="ARBA" id="ARBA00022741"/>
    </source>
</evidence>
<gene>
    <name evidence="14" type="ORF">BCR37DRAFT_380098</name>
</gene>